<dbReference type="GO" id="GO:0008270">
    <property type="term" value="F:zinc ion binding"/>
    <property type="evidence" value="ECO:0007669"/>
    <property type="project" value="InterPro"/>
</dbReference>
<proteinExistence type="predicted"/>
<sequence>MGVVRFVFRDQRALRNLADQRKENSTQSKGARISILMDIKCLLAWHINVETGFHPNTTRWPQPPGVNSLLVSVTRLTMESVECGKDRDAELSPVPDKTSEESIRPHNMSGPPRKRVYQSRRNSRACDACRSRKTKCDADGAGVCGPCTSCASASLVCRFTELGDGKKIGPVRQDNESCKSILQFKGYQSFLAVQIRLLQTTIRELNEKLKIADARLQSPTSTLTSITTNYSSSSQSPRSPSPEQPRRFPCSSTGESFFLGSASTMSFVESVQGYMDGLGYDTSLLDARGPVEEMSHASNNSPYAETLQIRDLRALLPTKSNGEKLLMIFYQYLRRYMPAMCWSIIQQKFDRAYGAPVFAEDRSSVTGIFCVLMTINAYASICSDDSDVFEVPNYSSKRGWYFLEFAKNFHDLNRPTHSLFDVEVLVVMAMYLEGVALPYPLRLTVEYLAKVCKDIGLHRKSTYGKFKLRSVEIEHRSRILWCTFLLDQKLALQFGARPIFDGEEIDIDEPGHNDMSDLTNEHSNVPSPETPKSIILTRSLISVSRLIGPIFRLRPQAHDAEHQMNHIEQQLDYFESNFPQNILAWETSAPLDPVLLDAALFAMAIRLTLYRFFTDSNLKPDFRARCLLQCLEVAKATVHLLRRTVKYPNWEENFRLRQSGLTYQHIFKTSTILLIAAAIFPKPVDTSSELCTCIGVLQMVAPTRPLVLQSLHTLDKLSEIMKQKPATGLCRGRGATIATLPPQISGKSAAHIPEMPYYRTGIPISTTISSNPTVLAPYIAAGSQVPLTMPPGDTSFYARNESPLGPNYKFPHIMAASPALETNTWLTQVDPSSWALMQTVLQQGELR</sequence>
<gene>
    <name evidence="5" type="ORF">TWF506_009751</name>
</gene>
<dbReference type="CDD" id="cd12148">
    <property type="entry name" value="fungal_TF_MHR"/>
    <property type="match status" value="1"/>
</dbReference>
<dbReference type="PANTHER" id="PTHR46910">
    <property type="entry name" value="TRANSCRIPTION FACTOR PDR1"/>
    <property type="match status" value="1"/>
</dbReference>
<evidence type="ECO:0000259" key="4">
    <source>
        <dbReference type="PROSITE" id="PS50048"/>
    </source>
</evidence>
<dbReference type="GO" id="GO:0000981">
    <property type="term" value="F:DNA-binding transcription factor activity, RNA polymerase II-specific"/>
    <property type="evidence" value="ECO:0007669"/>
    <property type="project" value="InterPro"/>
</dbReference>
<dbReference type="PROSITE" id="PS50048">
    <property type="entry name" value="ZN2_CY6_FUNGAL_2"/>
    <property type="match status" value="1"/>
</dbReference>
<dbReference type="InterPro" id="IPR007219">
    <property type="entry name" value="XnlR_reg_dom"/>
</dbReference>
<dbReference type="PANTHER" id="PTHR46910:SF1">
    <property type="entry name" value="MISCELLANEOUS ZN(II)2CYS6 TRANSCRIPTION FACTOR (EUROFUNG)-RELATED"/>
    <property type="match status" value="1"/>
</dbReference>
<evidence type="ECO:0000256" key="2">
    <source>
        <dbReference type="ARBA" id="ARBA00023242"/>
    </source>
</evidence>
<organism evidence="5 6">
    <name type="scientific">Arthrobotrys conoides</name>
    <dbReference type="NCBI Taxonomy" id="74498"/>
    <lineage>
        <taxon>Eukaryota</taxon>
        <taxon>Fungi</taxon>
        <taxon>Dikarya</taxon>
        <taxon>Ascomycota</taxon>
        <taxon>Pezizomycotina</taxon>
        <taxon>Orbiliomycetes</taxon>
        <taxon>Orbiliales</taxon>
        <taxon>Orbiliaceae</taxon>
        <taxon>Arthrobotrys</taxon>
    </lineage>
</organism>
<feature type="domain" description="Zn(2)-C6 fungal-type" evidence="4">
    <location>
        <begin position="125"/>
        <end position="159"/>
    </location>
</feature>
<dbReference type="GO" id="GO:0003677">
    <property type="term" value="F:DNA binding"/>
    <property type="evidence" value="ECO:0007669"/>
    <property type="project" value="InterPro"/>
</dbReference>
<dbReference type="PROSITE" id="PS00463">
    <property type="entry name" value="ZN2_CY6_FUNGAL_1"/>
    <property type="match status" value="1"/>
</dbReference>
<dbReference type="Pfam" id="PF04082">
    <property type="entry name" value="Fungal_trans"/>
    <property type="match status" value="1"/>
</dbReference>
<feature type="region of interest" description="Disordered" evidence="3">
    <location>
        <begin position="87"/>
        <end position="117"/>
    </location>
</feature>
<dbReference type="AlphaFoldDB" id="A0AAN8N7E5"/>
<dbReference type="InterPro" id="IPR001138">
    <property type="entry name" value="Zn2Cys6_DnaBD"/>
</dbReference>
<dbReference type="EMBL" id="JAVHJM010000007">
    <property type="protein sequence ID" value="KAK6510649.1"/>
    <property type="molecule type" value="Genomic_DNA"/>
</dbReference>
<protein>
    <recommendedName>
        <fullName evidence="4">Zn(2)-C6 fungal-type domain-containing protein</fullName>
    </recommendedName>
</protein>
<feature type="compositionally biased region" description="Low complexity" evidence="3">
    <location>
        <begin position="223"/>
        <end position="238"/>
    </location>
</feature>
<dbReference type="SUPFAM" id="SSF57701">
    <property type="entry name" value="Zn2/Cys6 DNA-binding domain"/>
    <property type="match status" value="1"/>
</dbReference>
<evidence type="ECO:0000256" key="3">
    <source>
        <dbReference type="SAM" id="MobiDB-lite"/>
    </source>
</evidence>
<comment type="caution">
    <text evidence="5">The sequence shown here is derived from an EMBL/GenBank/DDBJ whole genome shotgun (WGS) entry which is preliminary data.</text>
</comment>
<keyword evidence="6" id="KW-1185">Reference proteome</keyword>
<dbReference type="GO" id="GO:0006351">
    <property type="term" value="P:DNA-templated transcription"/>
    <property type="evidence" value="ECO:0007669"/>
    <property type="project" value="InterPro"/>
</dbReference>
<dbReference type="Pfam" id="PF00172">
    <property type="entry name" value="Zn_clus"/>
    <property type="match status" value="1"/>
</dbReference>
<dbReference type="CDD" id="cd00067">
    <property type="entry name" value="GAL4"/>
    <property type="match status" value="1"/>
</dbReference>
<accession>A0AAN8N7E5</accession>
<feature type="region of interest" description="Disordered" evidence="3">
    <location>
        <begin position="223"/>
        <end position="250"/>
    </location>
</feature>
<reference evidence="5 6" key="1">
    <citation type="submission" date="2019-10" db="EMBL/GenBank/DDBJ databases">
        <authorList>
            <person name="Palmer J.M."/>
        </authorList>
    </citation>
    <scope>NUCLEOTIDE SEQUENCE [LARGE SCALE GENOMIC DNA]</scope>
    <source>
        <strain evidence="5 6">TWF506</strain>
    </source>
</reference>
<evidence type="ECO:0000256" key="1">
    <source>
        <dbReference type="ARBA" id="ARBA00022723"/>
    </source>
</evidence>
<dbReference type="SMART" id="SM00066">
    <property type="entry name" value="GAL4"/>
    <property type="match status" value="1"/>
</dbReference>
<dbReference type="Gene3D" id="4.10.240.10">
    <property type="entry name" value="Zn(2)-C6 fungal-type DNA-binding domain"/>
    <property type="match status" value="1"/>
</dbReference>
<dbReference type="InterPro" id="IPR050987">
    <property type="entry name" value="AtrR-like"/>
</dbReference>
<dbReference type="Proteomes" id="UP001307849">
    <property type="component" value="Unassembled WGS sequence"/>
</dbReference>
<keyword evidence="2" id="KW-0539">Nucleus</keyword>
<dbReference type="InterPro" id="IPR036864">
    <property type="entry name" value="Zn2-C6_fun-type_DNA-bd_sf"/>
</dbReference>
<evidence type="ECO:0000313" key="5">
    <source>
        <dbReference type="EMBL" id="KAK6510649.1"/>
    </source>
</evidence>
<keyword evidence="1" id="KW-0479">Metal-binding</keyword>
<name>A0AAN8N7E5_9PEZI</name>
<evidence type="ECO:0000313" key="6">
    <source>
        <dbReference type="Proteomes" id="UP001307849"/>
    </source>
</evidence>